<accession>A0A936NDD9</accession>
<dbReference type="Pfam" id="PF13749">
    <property type="entry name" value="HATPase_c_4"/>
    <property type="match status" value="1"/>
</dbReference>
<proteinExistence type="predicted"/>
<dbReference type="Gene3D" id="3.30.565.60">
    <property type="match status" value="1"/>
</dbReference>
<dbReference type="EMBL" id="JADJZA010000006">
    <property type="protein sequence ID" value="MBK9296977.1"/>
    <property type="molecule type" value="Genomic_DNA"/>
</dbReference>
<evidence type="ECO:0000313" key="1">
    <source>
        <dbReference type="EMBL" id="MBK9296977.1"/>
    </source>
</evidence>
<name>A0A936NDD9_9ACTN</name>
<dbReference type="AlphaFoldDB" id="A0A936NDD9"/>
<dbReference type="PANTHER" id="PTHR30595:SF6">
    <property type="entry name" value="SCHLAFEN ALBA-2 DOMAIN-CONTAINING PROTEIN"/>
    <property type="match status" value="1"/>
</dbReference>
<organism evidence="1 2">
    <name type="scientific">Candidatus Neomicrothrix subdominans</name>
    <dbReference type="NCBI Taxonomy" id="2954438"/>
    <lineage>
        <taxon>Bacteria</taxon>
        <taxon>Bacillati</taxon>
        <taxon>Actinomycetota</taxon>
        <taxon>Acidimicrobiia</taxon>
        <taxon>Acidimicrobiales</taxon>
        <taxon>Microthrixaceae</taxon>
        <taxon>Candidatus Neomicrothrix</taxon>
    </lineage>
</organism>
<protein>
    <submittedName>
        <fullName evidence="1">TetR family transcriptional regulator</fullName>
    </submittedName>
</protein>
<comment type="caution">
    <text evidence="1">The sequence shown here is derived from an EMBL/GenBank/DDBJ whole genome shotgun (WGS) entry which is preliminary data.</text>
</comment>
<dbReference type="Proteomes" id="UP000727993">
    <property type="component" value="Unassembled WGS sequence"/>
</dbReference>
<sequence length="258" mass="28598">MLTERSRAGDVLFDQHPVGGTSIDDLDVELFRSTYLPSAIDPDVLAENDRVLDQQLSSLGMLDPESAEVRVLGLLVVGFDPTGFVPGAYVQFVRYQGSDEASHVMDQEELRGNLIGQLDVLGRLLSSNIRTSVIDVGGLRQENRPDYPTAALRELVLNALTHRDYEHFNAPIRLAWFEDRIEVSSPGGPYGVVTKETFAERNDYRNPSLAAAMKNLGYVNRFGRGITLVKGLLEANGNPPAEYQVEDNYWSVTVRRGS</sequence>
<gene>
    <name evidence="1" type="ORF">IPN02_09095</name>
</gene>
<evidence type="ECO:0000313" key="2">
    <source>
        <dbReference type="Proteomes" id="UP000727993"/>
    </source>
</evidence>
<dbReference type="PANTHER" id="PTHR30595">
    <property type="entry name" value="GLPR-RELATED TRANSCRIPTIONAL REPRESSOR"/>
    <property type="match status" value="1"/>
</dbReference>
<dbReference type="InterPro" id="IPR038475">
    <property type="entry name" value="RecG_C_sf"/>
</dbReference>
<reference evidence="1 2" key="1">
    <citation type="submission" date="2020-10" db="EMBL/GenBank/DDBJ databases">
        <title>Connecting structure to function with the recovery of over 1000 high-quality activated sludge metagenome-assembled genomes encoding full-length rRNA genes using long-read sequencing.</title>
        <authorList>
            <person name="Singleton C.M."/>
            <person name="Petriglieri F."/>
            <person name="Kristensen J.M."/>
            <person name="Kirkegaard R.H."/>
            <person name="Michaelsen T.Y."/>
            <person name="Andersen M.H."/>
            <person name="Karst S.M."/>
            <person name="Dueholm M.S."/>
            <person name="Nielsen P.H."/>
            <person name="Albertsen M."/>
        </authorList>
    </citation>
    <scope>NUCLEOTIDE SEQUENCE [LARGE SCALE GENOMIC DNA]</scope>
    <source>
        <strain evidence="1">Lyne_18-Q3-R50-59_MAXAC.006</strain>
    </source>
</reference>